<evidence type="ECO:0000256" key="1">
    <source>
        <dbReference type="ARBA" id="ARBA00000085"/>
    </source>
</evidence>
<dbReference type="Proteomes" id="UP000640509">
    <property type="component" value="Unassembled WGS sequence"/>
</dbReference>
<organism evidence="8 9">
    <name type="scientific">Paracoccus acridae</name>
    <dbReference type="NCBI Taxonomy" id="1795310"/>
    <lineage>
        <taxon>Bacteria</taxon>
        <taxon>Pseudomonadati</taxon>
        <taxon>Pseudomonadota</taxon>
        <taxon>Alphaproteobacteria</taxon>
        <taxon>Rhodobacterales</taxon>
        <taxon>Paracoccaceae</taxon>
        <taxon>Paracoccus</taxon>
    </lineage>
</organism>
<evidence type="ECO:0000256" key="5">
    <source>
        <dbReference type="ARBA" id="ARBA00022741"/>
    </source>
</evidence>
<gene>
    <name evidence="8" type="ORF">GCM10011402_32910</name>
</gene>
<dbReference type="Gene3D" id="3.30.565.10">
    <property type="entry name" value="Histidine kinase-like ATPase, C-terminal domain"/>
    <property type="match status" value="1"/>
</dbReference>
<evidence type="ECO:0000256" key="2">
    <source>
        <dbReference type="ARBA" id="ARBA00012438"/>
    </source>
</evidence>
<dbReference type="SUPFAM" id="SSF55874">
    <property type="entry name" value="ATPase domain of HSP90 chaperone/DNA topoisomerase II/histidine kinase"/>
    <property type="match status" value="1"/>
</dbReference>
<dbReference type="EC" id="2.7.13.3" evidence="2"/>
<sequence length="135" mass="14339">MGGDPERISLNGPAGIRLRSSTVQTLAMALHELATNAVKYGALGQAAGRLAITWSLDPDGLEGAPWLHIDWRESGVEMQLAEASSRGTGQGRELIERALPYQLKAKTTYAFTPNGVHCTISLPVSASTGEQTKHG</sequence>
<keyword evidence="4" id="KW-0808">Transferase</keyword>
<proteinExistence type="predicted"/>
<dbReference type="RefSeq" id="WP_188716530.1">
    <property type="nucleotide sequence ID" value="NZ_BMIV01000017.1"/>
</dbReference>
<evidence type="ECO:0000256" key="4">
    <source>
        <dbReference type="ARBA" id="ARBA00022679"/>
    </source>
</evidence>
<keyword evidence="6" id="KW-0418">Kinase</keyword>
<keyword evidence="5" id="KW-0547">Nucleotide-binding</keyword>
<accession>A0ABQ1VL68</accession>
<evidence type="ECO:0000313" key="9">
    <source>
        <dbReference type="Proteomes" id="UP000640509"/>
    </source>
</evidence>
<keyword evidence="9" id="KW-1185">Reference proteome</keyword>
<evidence type="ECO:0000313" key="8">
    <source>
        <dbReference type="EMBL" id="GGF77701.1"/>
    </source>
</evidence>
<dbReference type="PANTHER" id="PTHR41523:SF8">
    <property type="entry name" value="ETHYLENE RESPONSE SENSOR PROTEIN"/>
    <property type="match status" value="1"/>
</dbReference>
<evidence type="ECO:0000256" key="3">
    <source>
        <dbReference type="ARBA" id="ARBA00022553"/>
    </source>
</evidence>
<keyword evidence="3" id="KW-0597">Phosphoprotein</keyword>
<name>A0ABQ1VL68_9RHOB</name>
<protein>
    <recommendedName>
        <fullName evidence="2">histidine kinase</fullName>
        <ecNumber evidence="2">2.7.13.3</ecNumber>
    </recommendedName>
</protein>
<reference evidence="9" key="1">
    <citation type="journal article" date="2019" name="Int. J. Syst. Evol. Microbiol.">
        <title>The Global Catalogue of Microorganisms (GCM) 10K type strain sequencing project: providing services to taxonomists for standard genome sequencing and annotation.</title>
        <authorList>
            <consortium name="The Broad Institute Genomics Platform"/>
            <consortium name="The Broad Institute Genome Sequencing Center for Infectious Disease"/>
            <person name="Wu L."/>
            <person name="Ma J."/>
        </authorList>
    </citation>
    <scope>NUCLEOTIDE SEQUENCE [LARGE SCALE GENOMIC DNA]</scope>
    <source>
        <strain evidence="9">CGMCC 1.15419</strain>
    </source>
</reference>
<evidence type="ECO:0000256" key="6">
    <source>
        <dbReference type="ARBA" id="ARBA00022777"/>
    </source>
</evidence>
<dbReference type="PANTHER" id="PTHR41523">
    <property type="entry name" value="TWO-COMPONENT SYSTEM SENSOR PROTEIN"/>
    <property type="match status" value="1"/>
</dbReference>
<keyword evidence="7" id="KW-0067">ATP-binding</keyword>
<comment type="caution">
    <text evidence="8">The sequence shown here is derived from an EMBL/GenBank/DDBJ whole genome shotgun (WGS) entry which is preliminary data.</text>
</comment>
<evidence type="ECO:0000256" key="7">
    <source>
        <dbReference type="ARBA" id="ARBA00022840"/>
    </source>
</evidence>
<comment type="catalytic activity">
    <reaction evidence="1">
        <text>ATP + protein L-histidine = ADP + protein N-phospho-L-histidine.</text>
        <dbReference type="EC" id="2.7.13.3"/>
    </reaction>
</comment>
<dbReference type="InterPro" id="IPR036890">
    <property type="entry name" value="HATPase_C_sf"/>
</dbReference>
<dbReference type="EMBL" id="BMIV01000017">
    <property type="protein sequence ID" value="GGF77701.1"/>
    <property type="molecule type" value="Genomic_DNA"/>
</dbReference>